<dbReference type="EMBL" id="QRBI01000093">
    <property type="protein sequence ID" value="RMC21616.1"/>
    <property type="molecule type" value="Genomic_DNA"/>
</dbReference>
<protein>
    <submittedName>
        <fullName evidence="2">Uncharacterized protein</fullName>
    </submittedName>
</protein>
<evidence type="ECO:0000313" key="3">
    <source>
        <dbReference type="Proteomes" id="UP000269221"/>
    </source>
</evidence>
<comment type="caution">
    <text evidence="2">The sequence shown here is derived from an EMBL/GenBank/DDBJ whole genome shotgun (WGS) entry which is preliminary data.</text>
</comment>
<feature type="region of interest" description="Disordered" evidence="1">
    <location>
        <begin position="1"/>
        <end position="28"/>
    </location>
</feature>
<dbReference type="OrthoDB" id="9220997at2759"/>
<sequence length="224" mass="24863">MEKETNPQLSTPTLQEVVESDKVTSESPFLQDKQPQLPQSFLIGLVFQAPHQPCCPPLEVFKHVNVLPKLRGPELDTVLKVQPHQHQVQGKSDFHGSAGHTIPDTGQDAIGLFRHQGTLLAHVQSAVDQYPQVPFLLGTVQPHHPQPITLQGVIVDKMQGSELGLTKHHLTGFCRSIQPFQVSLQSPPTFQQIDTCSQLSVVLKFINDKVNTLVHVINKNIKQN</sequence>
<evidence type="ECO:0000256" key="1">
    <source>
        <dbReference type="SAM" id="MobiDB-lite"/>
    </source>
</evidence>
<dbReference type="Proteomes" id="UP000269221">
    <property type="component" value="Unassembled WGS sequence"/>
</dbReference>
<reference evidence="2 3" key="1">
    <citation type="submission" date="2018-07" db="EMBL/GenBank/DDBJ databases">
        <title>A high quality draft genome assembly of the barn swallow (H. rustica rustica).</title>
        <authorList>
            <person name="Formenti G."/>
            <person name="Chiara M."/>
            <person name="Poveda L."/>
            <person name="Francoijs K.-J."/>
            <person name="Bonisoli-Alquati A."/>
            <person name="Canova L."/>
            <person name="Gianfranceschi L."/>
            <person name="Horner D.S."/>
            <person name="Saino N."/>
        </authorList>
    </citation>
    <scope>NUCLEOTIDE SEQUENCE [LARGE SCALE GENOMIC DNA]</scope>
    <source>
        <strain evidence="2">Chelidonia</strain>
        <tissue evidence="2">Blood</tissue>
    </source>
</reference>
<keyword evidence="3" id="KW-1185">Reference proteome</keyword>
<proteinExistence type="predicted"/>
<evidence type="ECO:0000313" key="2">
    <source>
        <dbReference type="EMBL" id="RMC21616.1"/>
    </source>
</evidence>
<gene>
    <name evidence="2" type="ORF">DUI87_02483</name>
</gene>
<accession>A0A3M0L9D8</accession>
<organism evidence="2 3">
    <name type="scientific">Hirundo rustica rustica</name>
    <dbReference type="NCBI Taxonomy" id="333673"/>
    <lineage>
        <taxon>Eukaryota</taxon>
        <taxon>Metazoa</taxon>
        <taxon>Chordata</taxon>
        <taxon>Craniata</taxon>
        <taxon>Vertebrata</taxon>
        <taxon>Euteleostomi</taxon>
        <taxon>Archelosauria</taxon>
        <taxon>Archosauria</taxon>
        <taxon>Dinosauria</taxon>
        <taxon>Saurischia</taxon>
        <taxon>Theropoda</taxon>
        <taxon>Coelurosauria</taxon>
        <taxon>Aves</taxon>
        <taxon>Neognathae</taxon>
        <taxon>Neoaves</taxon>
        <taxon>Telluraves</taxon>
        <taxon>Australaves</taxon>
        <taxon>Passeriformes</taxon>
        <taxon>Sylvioidea</taxon>
        <taxon>Hirundinidae</taxon>
        <taxon>Hirundo</taxon>
    </lineage>
</organism>
<dbReference type="AlphaFoldDB" id="A0A3M0L9D8"/>
<feature type="compositionally biased region" description="Polar residues" evidence="1">
    <location>
        <begin position="1"/>
        <end position="14"/>
    </location>
</feature>
<name>A0A3M0L9D8_HIRRU</name>